<dbReference type="GO" id="GO:0005759">
    <property type="term" value="C:mitochondrial matrix"/>
    <property type="evidence" value="ECO:0007669"/>
    <property type="project" value="TreeGrafter"/>
</dbReference>
<evidence type="ECO:0000259" key="2">
    <source>
        <dbReference type="PROSITE" id="PS51471"/>
    </source>
</evidence>
<dbReference type="Proteomes" id="UP000827284">
    <property type="component" value="Unassembled WGS sequence"/>
</dbReference>
<dbReference type="SUPFAM" id="SSF51197">
    <property type="entry name" value="Clavaminate synthase-like"/>
    <property type="match status" value="1"/>
</dbReference>
<organism evidence="3 4">
    <name type="scientific">Entomortierella parvispora</name>
    <dbReference type="NCBI Taxonomy" id="205924"/>
    <lineage>
        <taxon>Eukaryota</taxon>
        <taxon>Fungi</taxon>
        <taxon>Fungi incertae sedis</taxon>
        <taxon>Mucoromycota</taxon>
        <taxon>Mortierellomycotina</taxon>
        <taxon>Mortierellomycetes</taxon>
        <taxon>Mortierellales</taxon>
        <taxon>Mortierellaceae</taxon>
        <taxon>Entomortierella</taxon>
    </lineage>
</organism>
<evidence type="ECO:0000256" key="1">
    <source>
        <dbReference type="SAM" id="MobiDB-lite"/>
    </source>
</evidence>
<dbReference type="AlphaFoldDB" id="A0A9P3H755"/>
<name>A0A9P3H755_9FUNG</name>
<dbReference type="OrthoDB" id="412814at2759"/>
<feature type="compositionally biased region" description="Low complexity" evidence="1">
    <location>
        <begin position="219"/>
        <end position="237"/>
    </location>
</feature>
<feature type="region of interest" description="Disordered" evidence="1">
    <location>
        <begin position="1"/>
        <end position="81"/>
    </location>
</feature>
<dbReference type="InterPro" id="IPR005123">
    <property type="entry name" value="Oxoglu/Fe-dep_dioxygenase_dom"/>
</dbReference>
<dbReference type="PANTHER" id="PTHR21052:SF0">
    <property type="entry name" value="ALPHA-KETOGLUTARATE-DEPENDENT DIOXYGENASE ALKB HOMOLOG 7, MITOCHONDRIAL"/>
    <property type="match status" value="1"/>
</dbReference>
<reference evidence="3" key="2">
    <citation type="journal article" date="2022" name="Microbiol. Resour. Announc.">
        <title>Whole-Genome Sequence of Entomortierella parvispora E1425, a Mucoromycotan Fungus Associated with Burkholderiaceae-Related Endosymbiotic Bacteria.</title>
        <authorList>
            <person name="Herlambang A."/>
            <person name="Guo Y."/>
            <person name="Takashima Y."/>
            <person name="Narisawa K."/>
            <person name="Ohta H."/>
            <person name="Nishizawa T."/>
        </authorList>
    </citation>
    <scope>NUCLEOTIDE SEQUENCE</scope>
    <source>
        <strain evidence="3">E1425</strain>
    </source>
</reference>
<dbReference type="InterPro" id="IPR032870">
    <property type="entry name" value="ALKBH7-like"/>
</dbReference>
<dbReference type="InterPro" id="IPR027450">
    <property type="entry name" value="AlkB-like"/>
</dbReference>
<feature type="region of interest" description="Disordered" evidence="1">
    <location>
        <begin position="202"/>
        <end position="237"/>
    </location>
</feature>
<accession>A0A9P3H755</accession>
<proteinExistence type="predicted"/>
<reference evidence="3" key="1">
    <citation type="submission" date="2021-11" db="EMBL/GenBank/DDBJ databases">
        <authorList>
            <person name="Herlambang A."/>
            <person name="Guo Y."/>
            <person name="Takashima Y."/>
            <person name="Nishizawa T."/>
        </authorList>
    </citation>
    <scope>NUCLEOTIDE SEQUENCE</scope>
    <source>
        <strain evidence="3">E1425</strain>
    </source>
</reference>
<gene>
    <name evidence="3" type="ORF">EMPS_03642</name>
</gene>
<feature type="compositionally biased region" description="Basic and acidic residues" evidence="1">
    <location>
        <begin position="29"/>
        <end position="50"/>
    </location>
</feature>
<dbReference type="PANTHER" id="PTHR21052">
    <property type="entry name" value="SPERMATOGENESIS ASSOCIATED 11-RELATED"/>
    <property type="match status" value="1"/>
</dbReference>
<dbReference type="Gene3D" id="2.60.120.590">
    <property type="entry name" value="Alpha-ketoglutarate-dependent dioxygenase AlkB-like"/>
    <property type="match status" value="1"/>
</dbReference>
<dbReference type="EMBL" id="BQFW01000005">
    <property type="protein sequence ID" value="GJJ71292.1"/>
    <property type="molecule type" value="Genomic_DNA"/>
</dbReference>
<protein>
    <recommendedName>
        <fullName evidence="2">Fe2OG dioxygenase domain-containing protein</fullName>
    </recommendedName>
</protein>
<dbReference type="InterPro" id="IPR037151">
    <property type="entry name" value="AlkB-like_sf"/>
</dbReference>
<dbReference type="Pfam" id="PF13532">
    <property type="entry name" value="2OG-FeII_Oxy_2"/>
    <property type="match status" value="1"/>
</dbReference>
<evidence type="ECO:0000313" key="4">
    <source>
        <dbReference type="Proteomes" id="UP000827284"/>
    </source>
</evidence>
<dbReference type="GO" id="GO:0006974">
    <property type="term" value="P:DNA damage response"/>
    <property type="evidence" value="ECO:0007669"/>
    <property type="project" value="InterPro"/>
</dbReference>
<comment type="caution">
    <text evidence="3">The sequence shown here is derived from an EMBL/GenBank/DDBJ whole genome shotgun (WGS) entry which is preliminary data.</text>
</comment>
<keyword evidence="4" id="KW-1185">Reference proteome</keyword>
<feature type="compositionally biased region" description="Basic and acidic residues" evidence="1">
    <location>
        <begin position="58"/>
        <end position="72"/>
    </location>
</feature>
<evidence type="ECO:0000313" key="3">
    <source>
        <dbReference type="EMBL" id="GJJ71292.1"/>
    </source>
</evidence>
<feature type="domain" description="Fe2OG dioxygenase" evidence="2">
    <location>
        <begin position="157"/>
        <end position="314"/>
    </location>
</feature>
<dbReference type="PROSITE" id="PS51471">
    <property type="entry name" value="FE2OG_OXY"/>
    <property type="match status" value="1"/>
</dbReference>
<dbReference type="GO" id="GO:0006631">
    <property type="term" value="P:fatty acid metabolic process"/>
    <property type="evidence" value="ECO:0007669"/>
    <property type="project" value="TreeGrafter"/>
</dbReference>
<sequence>MEMEELNQELFGSSDSDSESVIDLITHSYPRETSHEQPRMPASDRQDDPIFHSIMDSSFERGDTDDQQQDHRRPVHSSHPHIPGLVLHTHVLTHLDQSRLMEQITEHNFFKGGQQNQAMCFGPKELIWIQELESRLWETGVLDEPYCASSWTARMPLFDQSIMNLYQPGEGIKPHVDLARFDDGIVIVSLVSGINMDFYPALKPMSPNDPPQGDDRSKSGNTSSIDNSSASSGMMSRVSACNTTLKTSPCIAPEPHSQRPAFSVRLEPGSVVTMQGAARYEWEHGIQEVTEDETSPGEYVKRQIRVSITLRKMRQQAWEVGGLNSHPGALKNGVADRT</sequence>